<dbReference type="PATRIC" id="fig|1288963.3.peg.29"/>
<dbReference type="Proteomes" id="UP000013909">
    <property type="component" value="Unassembled WGS sequence"/>
</dbReference>
<dbReference type="PANTHER" id="PTHR42866:SF2">
    <property type="entry name" value="3-DEOXY-MANNO-OCTULOSONATE CYTIDYLYLTRANSFERASE, MITOCHONDRIAL"/>
    <property type="match status" value="1"/>
</dbReference>
<evidence type="ECO:0000256" key="5">
    <source>
        <dbReference type="HAMAP-Rule" id="MF_00057"/>
    </source>
</evidence>
<comment type="caution">
    <text evidence="6">The sequence shown here is derived from an EMBL/GenBank/DDBJ whole genome shotgun (WGS) entry which is preliminary data.</text>
</comment>
<dbReference type="HAMAP" id="MF_00057">
    <property type="entry name" value="KdsB"/>
    <property type="match status" value="1"/>
</dbReference>
<dbReference type="NCBIfam" id="NF003952">
    <property type="entry name" value="PRK05450.1-5"/>
    <property type="match status" value="1"/>
</dbReference>
<dbReference type="InterPro" id="IPR029044">
    <property type="entry name" value="Nucleotide-diphossugar_trans"/>
</dbReference>
<name>R7ZZE2_9BACT</name>
<dbReference type="GO" id="GO:0008690">
    <property type="term" value="F:3-deoxy-manno-octulosonate cytidylyltransferase activity"/>
    <property type="evidence" value="ECO:0007669"/>
    <property type="project" value="UniProtKB-UniRule"/>
</dbReference>
<organism evidence="6 7">
    <name type="scientific">Lunatimonas lonarensis</name>
    <dbReference type="NCBI Taxonomy" id="1232681"/>
    <lineage>
        <taxon>Bacteria</taxon>
        <taxon>Pseudomonadati</taxon>
        <taxon>Bacteroidota</taxon>
        <taxon>Cytophagia</taxon>
        <taxon>Cytophagales</taxon>
        <taxon>Cyclobacteriaceae</taxon>
    </lineage>
</organism>
<dbReference type="STRING" id="1232681.ADIS_0029"/>
<dbReference type="InterPro" id="IPR004528">
    <property type="entry name" value="KdsB"/>
</dbReference>
<evidence type="ECO:0000256" key="4">
    <source>
        <dbReference type="ARBA" id="ARBA00022985"/>
    </source>
</evidence>
<dbReference type="NCBIfam" id="TIGR00466">
    <property type="entry name" value="kdsB"/>
    <property type="match status" value="1"/>
</dbReference>
<dbReference type="RefSeq" id="WP_010852184.1">
    <property type="nucleotide sequence ID" value="NZ_AQHR01000001.1"/>
</dbReference>
<reference evidence="6 7" key="1">
    <citation type="submission" date="2013-02" db="EMBL/GenBank/DDBJ databases">
        <title>A novel strain isolated from Lonar lake, Maharashtra, India.</title>
        <authorList>
            <person name="Singh A."/>
        </authorList>
    </citation>
    <scope>NUCLEOTIDE SEQUENCE [LARGE SCALE GENOMIC DNA]</scope>
    <source>
        <strain evidence="6 7">AK24</strain>
    </source>
</reference>
<dbReference type="InterPro" id="IPR003329">
    <property type="entry name" value="Cytidylyl_trans"/>
</dbReference>
<evidence type="ECO:0000256" key="2">
    <source>
        <dbReference type="ARBA" id="ARBA00022679"/>
    </source>
</evidence>
<gene>
    <name evidence="5" type="primary">kdsB</name>
    <name evidence="6" type="ORF">ADIS_0029</name>
</gene>
<protein>
    <recommendedName>
        <fullName evidence="5">3-deoxy-manno-octulosonate cytidylyltransferase</fullName>
        <ecNumber evidence="5">2.7.7.38</ecNumber>
    </recommendedName>
    <alternativeName>
        <fullName evidence="5">CMP-2-keto-3-deoxyoctulosonic acid synthase</fullName>
        <shortName evidence="5">CKS</shortName>
        <shortName evidence="5">CMP-KDO synthase</shortName>
    </alternativeName>
</protein>
<accession>R7ZZE2</accession>
<sequence>MKTIALIPARFGATRFPAKLMADLYGKPLIARTYLSTVATGVFDEVVVVTDHEDIARVVQAEGGSVFMSRQEHESGSDRIAEAAAEMNADVVVNVQGDEPFQDRVSLSELVETFTDPTVQVASLMTTITDGAQVQNPNTVKVVIDKDQFALYFSRSPIPYIRESPARVNYYRHIGIYAYRKELLMAFTQWEKSGLERTEMLEQLRLLENGVRIKMIHTEHQAVAIDTPDDLERAKAYFLSYFSHLL</sequence>
<proteinExistence type="inferred from homology"/>
<keyword evidence="2 5" id="KW-0808">Transferase</keyword>
<dbReference type="SUPFAM" id="SSF53448">
    <property type="entry name" value="Nucleotide-diphospho-sugar transferases"/>
    <property type="match status" value="1"/>
</dbReference>
<keyword evidence="5" id="KW-0963">Cytoplasm</keyword>
<dbReference type="GO" id="GO:0005829">
    <property type="term" value="C:cytosol"/>
    <property type="evidence" value="ECO:0007669"/>
    <property type="project" value="TreeGrafter"/>
</dbReference>
<dbReference type="CDD" id="cd02517">
    <property type="entry name" value="CMP-KDO-Synthetase"/>
    <property type="match status" value="1"/>
</dbReference>
<dbReference type="NCBIfam" id="NF009905">
    <property type="entry name" value="PRK13368.1"/>
    <property type="match status" value="1"/>
</dbReference>
<comment type="pathway">
    <text evidence="5">Nucleotide-sugar biosynthesis; CMP-3-deoxy-D-manno-octulosonate biosynthesis; CMP-3-deoxy-D-manno-octulosonate from 3-deoxy-D-manno-octulosonate and CTP: step 1/1.</text>
</comment>
<dbReference type="UniPathway" id="UPA00358">
    <property type="reaction ID" value="UER00476"/>
</dbReference>
<evidence type="ECO:0000313" key="7">
    <source>
        <dbReference type="Proteomes" id="UP000013909"/>
    </source>
</evidence>
<keyword evidence="3 5" id="KW-0548">Nucleotidyltransferase</keyword>
<dbReference type="GO" id="GO:0009103">
    <property type="term" value="P:lipopolysaccharide biosynthetic process"/>
    <property type="evidence" value="ECO:0007669"/>
    <property type="project" value="UniProtKB-UniRule"/>
</dbReference>
<dbReference type="EC" id="2.7.7.38" evidence="5"/>
<comment type="similarity">
    <text evidence="5">Belongs to the KdsB family.</text>
</comment>
<comment type="function">
    <text evidence="5">Activates KDO (a required 8-carbon sugar) for incorporation into bacterial lipopolysaccharide in Gram-negative bacteria.</text>
</comment>
<dbReference type="NCBIfam" id="NF003950">
    <property type="entry name" value="PRK05450.1-3"/>
    <property type="match status" value="1"/>
</dbReference>
<evidence type="ECO:0000313" key="6">
    <source>
        <dbReference type="EMBL" id="EON79462.1"/>
    </source>
</evidence>
<evidence type="ECO:0000256" key="3">
    <source>
        <dbReference type="ARBA" id="ARBA00022695"/>
    </source>
</evidence>
<dbReference type="GO" id="GO:0016020">
    <property type="term" value="C:membrane"/>
    <property type="evidence" value="ECO:0007669"/>
    <property type="project" value="UniProtKB-SubCell"/>
</dbReference>
<dbReference type="FunFam" id="3.90.550.10:FF:000011">
    <property type="entry name" value="3-deoxy-manno-octulosonate cytidylyltransferase"/>
    <property type="match status" value="1"/>
</dbReference>
<dbReference type="EMBL" id="AQHR01000001">
    <property type="protein sequence ID" value="EON79462.1"/>
    <property type="molecule type" value="Genomic_DNA"/>
</dbReference>
<keyword evidence="7" id="KW-1185">Reference proteome</keyword>
<dbReference type="Gene3D" id="3.90.550.10">
    <property type="entry name" value="Spore Coat Polysaccharide Biosynthesis Protein SpsA, Chain A"/>
    <property type="match status" value="1"/>
</dbReference>
<dbReference type="Pfam" id="PF02348">
    <property type="entry name" value="CTP_transf_3"/>
    <property type="match status" value="1"/>
</dbReference>
<evidence type="ECO:0000256" key="1">
    <source>
        <dbReference type="ARBA" id="ARBA00004370"/>
    </source>
</evidence>
<dbReference type="GO" id="GO:0033468">
    <property type="term" value="P:CMP-keto-3-deoxy-D-manno-octulosonic acid biosynthetic process"/>
    <property type="evidence" value="ECO:0007669"/>
    <property type="project" value="UniProtKB-UniRule"/>
</dbReference>
<dbReference type="OrthoDB" id="9815559at2"/>
<dbReference type="PANTHER" id="PTHR42866">
    <property type="entry name" value="3-DEOXY-MANNO-OCTULOSONATE CYTIDYLYLTRANSFERASE"/>
    <property type="match status" value="1"/>
</dbReference>
<keyword evidence="4 5" id="KW-0448">Lipopolysaccharide biosynthesis</keyword>
<comment type="catalytic activity">
    <reaction evidence="5">
        <text>3-deoxy-alpha-D-manno-oct-2-ulosonate + CTP = CMP-3-deoxy-beta-D-manno-octulosonate + diphosphate</text>
        <dbReference type="Rhea" id="RHEA:23448"/>
        <dbReference type="ChEBI" id="CHEBI:33019"/>
        <dbReference type="ChEBI" id="CHEBI:37563"/>
        <dbReference type="ChEBI" id="CHEBI:85986"/>
        <dbReference type="ChEBI" id="CHEBI:85987"/>
        <dbReference type="EC" id="2.7.7.38"/>
    </reaction>
</comment>
<dbReference type="AlphaFoldDB" id="R7ZZE2"/>
<comment type="subcellular location">
    <subcellularLocation>
        <location evidence="5">Cytoplasm</location>
    </subcellularLocation>
    <subcellularLocation>
        <location evidence="1">Membrane</location>
    </subcellularLocation>
</comment>